<dbReference type="PANTHER" id="PTHR36038:SF3">
    <property type="entry name" value="OVATE FAMILY PROTEIN"/>
    <property type="match status" value="1"/>
</dbReference>
<sequence>MQILQRLFKGATEPQRETSSSPTSTKERAIDQKAKSKEIVLHWRPKRVKKIRLGCRNFNLFSVLSRRDLAKSCFNSTFNLKRLGSSHRRQQCVHSMKIMKKEDIARGLGLGHKAETAAHGGGNKVLPISDATALSSVTNGNDHSNAMVEKKEKATGDKMKTISKMKELLKWAAAAKAEKGGKYIGRKVLYFRNRASLKAVPDDDQLRDESPKISFRWELESCSTTSSAYPAISLPSSTKNEQTMNMHSLNSTPIHDRVHRTGNWITTDSEFVVLEL</sequence>
<dbReference type="EMBL" id="CAUOFW020003847">
    <property type="protein sequence ID" value="CAK9162402.1"/>
    <property type="molecule type" value="Genomic_DNA"/>
</dbReference>
<evidence type="ECO:0000313" key="3">
    <source>
        <dbReference type="Proteomes" id="UP001642360"/>
    </source>
</evidence>
<reference evidence="2 3" key="1">
    <citation type="submission" date="2024-02" db="EMBL/GenBank/DDBJ databases">
        <authorList>
            <person name="Vignale AGUSTIN F."/>
            <person name="Sosa J E."/>
            <person name="Modenutti C."/>
        </authorList>
    </citation>
    <scope>NUCLEOTIDE SEQUENCE [LARGE SCALE GENOMIC DNA]</scope>
</reference>
<dbReference type="Proteomes" id="UP001642360">
    <property type="component" value="Unassembled WGS sequence"/>
</dbReference>
<comment type="caution">
    <text evidence="2">The sequence shown here is derived from an EMBL/GenBank/DDBJ whole genome shotgun (WGS) entry which is preliminary data.</text>
</comment>
<name>A0ABC8T5T8_9AQUA</name>
<evidence type="ECO:0000313" key="2">
    <source>
        <dbReference type="EMBL" id="CAK9162402.1"/>
    </source>
</evidence>
<keyword evidence="3" id="KW-1185">Reference proteome</keyword>
<accession>A0ABC8T5T8</accession>
<feature type="region of interest" description="Disordered" evidence="1">
    <location>
        <begin position="9"/>
        <end position="31"/>
    </location>
</feature>
<gene>
    <name evidence="2" type="ORF">ILEXP_LOCUS31270</name>
</gene>
<dbReference type="AlphaFoldDB" id="A0ABC8T5T8"/>
<proteinExistence type="predicted"/>
<organism evidence="2 3">
    <name type="scientific">Ilex paraguariensis</name>
    <name type="common">yerba mate</name>
    <dbReference type="NCBI Taxonomy" id="185542"/>
    <lineage>
        <taxon>Eukaryota</taxon>
        <taxon>Viridiplantae</taxon>
        <taxon>Streptophyta</taxon>
        <taxon>Embryophyta</taxon>
        <taxon>Tracheophyta</taxon>
        <taxon>Spermatophyta</taxon>
        <taxon>Magnoliopsida</taxon>
        <taxon>eudicotyledons</taxon>
        <taxon>Gunneridae</taxon>
        <taxon>Pentapetalae</taxon>
        <taxon>asterids</taxon>
        <taxon>campanulids</taxon>
        <taxon>Aquifoliales</taxon>
        <taxon>Aquifoliaceae</taxon>
        <taxon>Ilex</taxon>
    </lineage>
</organism>
<dbReference type="PANTHER" id="PTHR36038">
    <property type="entry name" value="OS06G0102750 PROTEIN"/>
    <property type="match status" value="1"/>
</dbReference>
<protein>
    <submittedName>
        <fullName evidence="2">Uncharacterized protein</fullName>
    </submittedName>
</protein>
<evidence type="ECO:0000256" key="1">
    <source>
        <dbReference type="SAM" id="MobiDB-lite"/>
    </source>
</evidence>